<accession>A0A0A9DKT4</accession>
<name>A0A0A9DKT4_ARUDO</name>
<dbReference type="AlphaFoldDB" id="A0A0A9DKT4"/>
<organism evidence="1">
    <name type="scientific">Arundo donax</name>
    <name type="common">Giant reed</name>
    <name type="synonym">Donax arundinaceus</name>
    <dbReference type="NCBI Taxonomy" id="35708"/>
    <lineage>
        <taxon>Eukaryota</taxon>
        <taxon>Viridiplantae</taxon>
        <taxon>Streptophyta</taxon>
        <taxon>Embryophyta</taxon>
        <taxon>Tracheophyta</taxon>
        <taxon>Spermatophyta</taxon>
        <taxon>Magnoliopsida</taxon>
        <taxon>Liliopsida</taxon>
        <taxon>Poales</taxon>
        <taxon>Poaceae</taxon>
        <taxon>PACMAD clade</taxon>
        <taxon>Arundinoideae</taxon>
        <taxon>Arundineae</taxon>
        <taxon>Arundo</taxon>
    </lineage>
</organism>
<sequence length="97" mass="11524">MNRPKRIDSTVCGIWACASKSQHKHFIPVERTEQGRVFFPKRERIQFCRLCCHAYGQMQESAQRSTQTFFNHVQRTYTWADIYKTDNPHDVESETNL</sequence>
<proteinExistence type="predicted"/>
<reference evidence="1" key="2">
    <citation type="journal article" date="2015" name="Data Brief">
        <title>Shoot transcriptome of the giant reed, Arundo donax.</title>
        <authorList>
            <person name="Barrero R.A."/>
            <person name="Guerrero F.D."/>
            <person name="Moolhuijzen P."/>
            <person name="Goolsby J.A."/>
            <person name="Tidwell J."/>
            <person name="Bellgard S.E."/>
            <person name="Bellgard M.I."/>
        </authorList>
    </citation>
    <scope>NUCLEOTIDE SEQUENCE</scope>
    <source>
        <tissue evidence="1">Shoot tissue taken approximately 20 cm above the soil surface</tissue>
    </source>
</reference>
<reference evidence="1" key="1">
    <citation type="submission" date="2014-09" db="EMBL/GenBank/DDBJ databases">
        <authorList>
            <person name="Magalhaes I.L.F."/>
            <person name="Oliveira U."/>
            <person name="Santos F.R."/>
            <person name="Vidigal T.H.D.A."/>
            <person name="Brescovit A.D."/>
            <person name="Santos A.J."/>
        </authorList>
    </citation>
    <scope>NUCLEOTIDE SEQUENCE</scope>
    <source>
        <tissue evidence="1">Shoot tissue taken approximately 20 cm above the soil surface</tissue>
    </source>
</reference>
<protein>
    <submittedName>
        <fullName evidence="1">Uncharacterized protein</fullName>
    </submittedName>
</protein>
<evidence type="ECO:0000313" key="1">
    <source>
        <dbReference type="EMBL" id="JAD86265.1"/>
    </source>
</evidence>
<dbReference type="EMBL" id="GBRH01211630">
    <property type="protein sequence ID" value="JAD86265.1"/>
    <property type="molecule type" value="Transcribed_RNA"/>
</dbReference>